<keyword evidence="3" id="KW-0328">Glycosyltransferase</keyword>
<evidence type="ECO:0000313" key="8">
    <source>
        <dbReference type="Proteomes" id="UP000184603"/>
    </source>
</evidence>
<dbReference type="AlphaFoldDB" id="A0A1M7Y2N0"/>
<evidence type="ECO:0000256" key="2">
    <source>
        <dbReference type="ARBA" id="ARBA00012588"/>
    </source>
</evidence>
<evidence type="ECO:0000259" key="5">
    <source>
        <dbReference type="Pfam" id="PF00534"/>
    </source>
</evidence>
<gene>
    <name evidence="7" type="ORF">SAMN02745220_01337</name>
</gene>
<protein>
    <recommendedName>
        <fullName evidence="2">starch synthase</fullName>
        <ecNumber evidence="2">2.4.1.21</ecNumber>
    </recommendedName>
</protein>
<dbReference type="RefSeq" id="WP_234981127.1">
    <property type="nucleotide sequence ID" value="NZ_FRFE01000005.1"/>
</dbReference>
<comment type="catalytic activity">
    <reaction evidence="1">
        <text>[(1-&gt;4)-alpha-D-glucosyl](n) + ADP-alpha-D-glucose = [(1-&gt;4)-alpha-D-glucosyl](n+1) + ADP + H(+)</text>
        <dbReference type="Rhea" id="RHEA:18189"/>
        <dbReference type="Rhea" id="RHEA-COMP:9584"/>
        <dbReference type="Rhea" id="RHEA-COMP:9587"/>
        <dbReference type="ChEBI" id="CHEBI:15378"/>
        <dbReference type="ChEBI" id="CHEBI:15444"/>
        <dbReference type="ChEBI" id="CHEBI:57498"/>
        <dbReference type="ChEBI" id="CHEBI:456216"/>
        <dbReference type="EC" id="2.4.1.21"/>
    </reaction>
</comment>
<evidence type="ECO:0000256" key="4">
    <source>
        <dbReference type="ARBA" id="ARBA00022679"/>
    </source>
</evidence>
<proteinExistence type="predicted"/>
<sequence>MKSTEKTQLNNIWMLSREYGELAGAGGVKDVVCQLAEALAVIPGLAVRAVLPCYGFIRPVQNGFVPLMDPLDSSRELFFDVDMNYGLEERRERCRVWTATSGGVVLYLIEADRFVEKAGVYTYSDKDSGWESWKKSGMGHYDYFAMNLLLQKSSLELMMLLGETPDVIHCHDGHTALVPTLIHECQGWRSYFRRTGCLVTIHNAGMGYHQEIADLPFAHGLTGLPWQTLSENRLSGKFDPFLAAGRYAVLNTVSENYARELQETEADNATDGLGHALLERGVNLEGVTNGICPDFFNPANGTEMGLPASYNPADKKDELAGKRTCKEHLLKLVATETEVEGVELYGSLEKDSMEPLFAFIGRLSEQKGVDHFLLAIEQLFAEYEHGQAVILGTGGESMEAAILSLAAKKSLHGRICFLRGFSSKLANLIYAAGDFFVIPSRYEPCGLTDYIAQLFGNIPVVHHVGGLVKVEDGRTGIAYQDGSAEALHKALERSLRLFEDKNTLRSMQLAAVEEIRKKYTWDVVKKQYLKLYNMAKEQRAKERS</sequence>
<dbReference type="EC" id="2.4.1.21" evidence="2"/>
<dbReference type="InterPro" id="IPR001296">
    <property type="entry name" value="Glyco_trans_1"/>
</dbReference>
<feature type="domain" description="Starch synthase catalytic" evidence="6">
    <location>
        <begin position="11"/>
        <end position="272"/>
    </location>
</feature>
<reference evidence="7 8" key="1">
    <citation type="submission" date="2016-12" db="EMBL/GenBank/DDBJ databases">
        <authorList>
            <person name="Song W.-J."/>
            <person name="Kurnit D.M."/>
        </authorList>
    </citation>
    <scope>NUCLEOTIDE SEQUENCE [LARGE SCALE GENOMIC DNA]</scope>
    <source>
        <strain evidence="7 8">DSM 18488</strain>
    </source>
</reference>
<dbReference type="PANTHER" id="PTHR45825:SF11">
    <property type="entry name" value="ALPHA AMYLASE DOMAIN-CONTAINING PROTEIN"/>
    <property type="match status" value="1"/>
</dbReference>
<dbReference type="EMBL" id="FRFE01000005">
    <property type="protein sequence ID" value="SHO46167.1"/>
    <property type="molecule type" value="Genomic_DNA"/>
</dbReference>
<dbReference type="STRING" id="1121416.SAMN02745220_01337"/>
<evidence type="ECO:0000259" key="6">
    <source>
        <dbReference type="Pfam" id="PF08323"/>
    </source>
</evidence>
<dbReference type="Proteomes" id="UP000184603">
    <property type="component" value="Unassembled WGS sequence"/>
</dbReference>
<dbReference type="GO" id="GO:0009011">
    <property type="term" value="F:alpha-1,4-glucan glucosyltransferase (ADP-glucose donor) activity"/>
    <property type="evidence" value="ECO:0007669"/>
    <property type="project" value="UniProtKB-EC"/>
</dbReference>
<name>A0A1M7Y2N0_9BACT</name>
<dbReference type="Gene3D" id="3.40.50.2000">
    <property type="entry name" value="Glycogen Phosphorylase B"/>
    <property type="match status" value="2"/>
</dbReference>
<dbReference type="SUPFAM" id="SSF53756">
    <property type="entry name" value="UDP-Glycosyltransferase/glycogen phosphorylase"/>
    <property type="match status" value="1"/>
</dbReference>
<dbReference type="Pfam" id="PF08323">
    <property type="entry name" value="Glyco_transf_5"/>
    <property type="match status" value="1"/>
</dbReference>
<keyword evidence="8" id="KW-1185">Reference proteome</keyword>
<evidence type="ECO:0000256" key="1">
    <source>
        <dbReference type="ARBA" id="ARBA00001478"/>
    </source>
</evidence>
<dbReference type="InterPro" id="IPR013534">
    <property type="entry name" value="Starch_synth_cat_dom"/>
</dbReference>
<dbReference type="Pfam" id="PF00534">
    <property type="entry name" value="Glycos_transf_1"/>
    <property type="match status" value="1"/>
</dbReference>
<accession>A0A1M7Y2N0</accession>
<dbReference type="PANTHER" id="PTHR45825">
    <property type="entry name" value="GRANULE-BOUND STARCH SYNTHASE 1, CHLOROPLASTIC/AMYLOPLASTIC"/>
    <property type="match status" value="1"/>
</dbReference>
<organism evidence="7 8">
    <name type="scientific">Desulfopila aestuarii DSM 18488</name>
    <dbReference type="NCBI Taxonomy" id="1121416"/>
    <lineage>
        <taxon>Bacteria</taxon>
        <taxon>Pseudomonadati</taxon>
        <taxon>Thermodesulfobacteriota</taxon>
        <taxon>Desulfobulbia</taxon>
        <taxon>Desulfobulbales</taxon>
        <taxon>Desulfocapsaceae</taxon>
        <taxon>Desulfopila</taxon>
    </lineage>
</organism>
<evidence type="ECO:0000313" key="7">
    <source>
        <dbReference type="EMBL" id="SHO46167.1"/>
    </source>
</evidence>
<feature type="domain" description="Glycosyl transferase family 1" evidence="5">
    <location>
        <begin position="348"/>
        <end position="496"/>
    </location>
</feature>
<keyword evidence="4" id="KW-0808">Transferase</keyword>
<evidence type="ECO:0000256" key="3">
    <source>
        <dbReference type="ARBA" id="ARBA00022676"/>
    </source>
</evidence>